<keyword evidence="2" id="KW-1185">Reference proteome</keyword>
<evidence type="ECO:0000313" key="2">
    <source>
        <dbReference type="Proteomes" id="UP001494672"/>
    </source>
</evidence>
<evidence type="ECO:0000313" key="1">
    <source>
        <dbReference type="EMBL" id="MEQ2592032.1"/>
    </source>
</evidence>
<gene>
    <name evidence="1" type="ORF">AAAU18_03790</name>
</gene>
<comment type="caution">
    <text evidence="1">The sequence shown here is derived from an EMBL/GenBank/DDBJ whole genome shotgun (WGS) entry which is preliminary data.</text>
</comment>
<proteinExistence type="predicted"/>
<reference evidence="1 2" key="1">
    <citation type="submission" date="2024-04" db="EMBL/GenBank/DDBJ databases">
        <title>Human intestinal bacterial collection.</title>
        <authorList>
            <person name="Pauvert C."/>
            <person name="Hitch T.C.A."/>
            <person name="Clavel T."/>
        </authorList>
    </citation>
    <scope>NUCLEOTIDE SEQUENCE [LARGE SCALE GENOMIC DNA]</scope>
    <source>
        <strain evidence="1 2">CLA-AA-H181</strain>
    </source>
</reference>
<dbReference type="RefSeq" id="WP_349092825.1">
    <property type="nucleotide sequence ID" value="NZ_JBBNGJ010000002.1"/>
</dbReference>
<accession>A0ABV1I737</accession>
<dbReference type="InterPro" id="IPR036116">
    <property type="entry name" value="FN3_sf"/>
</dbReference>
<dbReference type="EMBL" id="JBBNGJ010000002">
    <property type="protein sequence ID" value="MEQ2592032.1"/>
    <property type="molecule type" value="Genomic_DNA"/>
</dbReference>
<sequence length="262" mass="28595">MYLNNGAGGYIVYRKAGKGRYSKLANINKNTILSYTDKSAKNGTVYTYKIVACKTAGKTSYNAADSNQKTIMRITSSKVTKTTNKADGKLADKCTECGQIIDSRRIPHIKNIKLAYTSCTYDGTAKKPGVTVYDVDGNTLNKTDYTVSYKNNTASGAAGVTVTFKGNYAGRITATFVICPKAVSIKTAQSTAKGVKIIQYATAKTFKGAKTLNIAGAKNVSKTVKRLAKNKRYYVRVRSYRKSGRVTYYSAWSTTKNVVIKK</sequence>
<dbReference type="Proteomes" id="UP001494672">
    <property type="component" value="Unassembled WGS sequence"/>
</dbReference>
<organism evidence="1 2">
    <name type="scientific">Coprococcus aceti</name>
    <dbReference type="NCBI Taxonomy" id="2981786"/>
    <lineage>
        <taxon>Bacteria</taxon>
        <taxon>Bacillati</taxon>
        <taxon>Bacillota</taxon>
        <taxon>Clostridia</taxon>
        <taxon>Lachnospirales</taxon>
        <taxon>Lachnospiraceae</taxon>
        <taxon>Coprococcus</taxon>
    </lineage>
</organism>
<evidence type="ECO:0008006" key="3">
    <source>
        <dbReference type="Google" id="ProtNLM"/>
    </source>
</evidence>
<dbReference type="SUPFAM" id="SSF49265">
    <property type="entry name" value="Fibronectin type III"/>
    <property type="match status" value="1"/>
</dbReference>
<name>A0ABV1I737_9FIRM</name>
<protein>
    <recommendedName>
        <fullName evidence="3">Fibronectin type-III domain-containing protein</fullName>
    </recommendedName>
</protein>
<dbReference type="InterPro" id="IPR013783">
    <property type="entry name" value="Ig-like_fold"/>
</dbReference>
<dbReference type="Gene3D" id="2.60.40.10">
    <property type="entry name" value="Immunoglobulins"/>
    <property type="match status" value="2"/>
</dbReference>